<name>A0A5C1A3K7_9BACT</name>
<organism evidence="1 2">
    <name type="scientific">Limnoglobus roseus</name>
    <dbReference type="NCBI Taxonomy" id="2598579"/>
    <lineage>
        <taxon>Bacteria</taxon>
        <taxon>Pseudomonadati</taxon>
        <taxon>Planctomycetota</taxon>
        <taxon>Planctomycetia</taxon>
        <taxon>Gemmatales</taxon>
        <taxon>Gemmataceae</taxon>
        <taxon>Limnoglobus</taxon>
    </lineage>
</organism>
<dbReference type="EMBL" id="CP042425">
    <property type="protein sequence ID" value="QEL13160.1"/>
    <property type="molecule type" value="Genomic_DNA"/>
</dbReference>
<evidence type="ECO:0000313" key="2">
    <source>
        <dbReference type="Proteomes" id="UP000324974"/>
    </source>
</evidence>
<dbReference type="AlphaFoldDB" id="A0A5C1A3K7"/>
<sequence>MTEEEWLRGQSPEPLIEKIEQLHLSRKISLLGLAFCARLASLVTDSRHRNVFLGAEDYFEGIITTEQFDRLLKPVIAMWAQEGFRTADSIENCLTAAARHALQDGNAIYLARFVAMAKGLEAGPEDSVECQRGISTEETALCELIRDIFGNPFRPVAIDSAWLTPTTVAIAEGIYAEKAFDRLPILADALQDAGCENADILTHLRSDGPHVKGCWALDLVLGKE</sequence>
<proteinExistence type="predicted"/>
<protein>
    <submittedName>
        <fullName evidence="1">SMI1/KNR4 family protein</fullName>
    </submittedName>
</protein>
<reference evidence="2" key="1">
    <citation type="submission" date="2019-08" db="EMBL/GenBank/DDBJ databases">
        <title>Limnoglobus roseus gen. nov., sp. nov., a novel freshwater planctomycete with a giant genome from the family Gemmataceae.</title>
        <authorList>
            <person name="Kulichevskaya I.S."/>
            <person name="Naumoff D.G."/>
            <person name="Miroshnikov K."/>
            <person name="Ivanova A."/>
            <person name="Philippov D.A."/>
            <person name="Hakobyan A."/>
            <person name="Rijpstra I.C."/>
            <person name="Sinninghe Damste J.S."/>
            <person name="Liesack W."/>
            <person name="Dedysh S.N."/>
        </authorList>
    </citation>
    <scope>NUCLEOTIDE SEQUENCE [LARGE SCALE GENOMIC DNA]</scope>
    <source>
        <strain evidence="2">PX52</strain>
    </source>
</reference>
<keyword evidence="2" id="KW-1185">Reference proteome</keyword>
<dbReference type="RefSeq" id="WP_246173618.1">
    <property type="nucleotide sequence ID" value="NZ_CP042425.1"/>
</dbReference>
<dbReference type="Proteomes" id="UP000324974">
    <property type="component" value="Chromosome"/>
</dbReference>
<accession>A0A5C1A3K7</accession>
<evidence type="ECO:0000313" key="1">
    <source>
        <dbReference type="EMBL" id="QEL13160.1"/>
    </source>
</evidence>
<dbReference type="KEGG" id="lrs:PX52LOC_00013"/>
<gene>
    <name evidence="1" type="ORF">PX52LOC_00013</name>
</gene>